<feature type="region of interest" description="Disordered" evidence="1">
    <location>
        <begin position="131"/>
        <end position="161"/>
    </location>
</feature>
<comment type="caution">
    <text evidence="2">The sequence shown here is derived from an EMBL/GenBank/DDBJ whole genome shotgun (WGS) entry which is preliminary data.</text>
</comment>
<feature type="compositionally biased region" description="Polar residues" evidence="1">
    <location>
        <begin position="151"/>
        <end position="161"/>
    </location>
</feature>
<proteinExistence type="predicted"/>
<dbReference type="AlphaFoldDB" id="A0A645HCN7"/>
<gene>
    <name evidence="2" type="ORF">SDC9_183391</name>
</gene>
<evidence type="ECO:0000256" key="1">
    <source>
        <dbReference type="SAM" id="MobiDB-lite"/>
    </source>
</evidence>
<dbReference type="EMBL" id="VSSQ01089731">
    <property type="protein sequence ID" value="MPN35889.1"/>
    <property type="molecule type" value="Genomic_DNA"/>
</dbReference>
<sequence>MENADRIQPGESRFFLGGLLTAENNGRFRRNSADILADHGKSFFSECDHDIIFSRAEFWQNRGKFTLDRIRSLRLVERIDFQVGQKIRDTRMTQDVKVARNLLVILRKRQVEWRDQKNFFYIGRGVRRMGKQREEEKKEKCKREKNPPYPGSTSSSHKTFPSRRTIQKLCLFVTMS</sequence>
<accession>A0A645HCN7</accession>
<feature type="compositionally biased region" description="Basic and acidic residues" evidence="1">
    <location>
        <begin position="131"/>
        <end position="146"/>
    </location>
</feature>
<reference evidence="2" key="1">
    <citation type="submission" date="2019-08" db="EMBL/GenBank/DDBJ databases">
        <authorList>
            <person name="Kucharzyk K."/>
            <person name="Murdoch R.W."/>
            <person name="Higgins S."/>
            <person name="Loffler F."/>
        </authorList>
    </citation>
    <scope>NUCLEOTIDE SEQUENCE</scope>
</reference>
<protein>
    <submittedName>
        <fullName evidence="2">Uncharacterized protein</fullName>
    </submittedName>
</protein>
<name>A0A645HCN7_9ZZZZ</name>
<evidence type="ECO:0000313" key="2">
    <source>
        <dbReference type="EMBL" id="MPN35889.1"/>
    </source>
</evidence>
<organism evidence="2">
    <name type="scientific">bioreactor metagenome</name>
    <dbReference type="NCBI Taxonomy" id="1076179"/>
    <lineage>
        <taxon>unclassified sequences</taxon>
        <taxon>metagenomes</taxon>
        <taxon>ecological metagenomes</taxon>
    </lineage>
</organism>